<feature type="chain" id="PRO_5024988508" evidence="2">
    <location>
        <begin position="22"/>
        <end position="78"/>
    </location>
</feature>
<proteinExistence type="predicted"/>
<keyword evidence="1" id="KW-0812">Transmembrane</keyword>
<evidence type="ECO:0000313" key="3">
    <source>
        <dbReference type="EMBL" id="KAE8371377.1"/>
    </source>
</evidence>
<accession>A0A5N7ANE0</accession>
<protein>
    <submittedName>
        <fullName evidence="3">Uncharacterized protein</fullName>
    </submittedName>
</protein>
<dbReference type="Proteomes" id="UP000326198">
    <property type="component" value="Unassembled WGS sequence"/>
</dbReference>
<reference evidence="3 4" key="1">
    <citation type="submission" date="2019-04" db="EMBL/GenBank/DDBJ databases">
        <title>Friends and foes A comparative genomics studyof 23 Aspergillus species from section Flavi.</title>
        <authorList>
            <consortium name="DOE Joint Genome Institute"/>
            <person name="Kjaerbolling I."/>
            <person name="Vesth T."/>
            <person name="Frisvad J.C."/>
            <person name="Nybo J.L."/>
            <person name="Theobald S."/>
            <person name="Kildgaard S."/>
            <person name="Isbrandt T."/>
            <person name="Kuo A."/>
            <person name="Sato A."/>
            <person name="Lyhne E.K."/>
            <person name="Kogle M.E."/>
            <person name="Wiebenga A."/>
            <person name="Kun R.S."/>
            <person name="Lubbers R.J."/>
            <person name="Makela M.R."/>
            <person name="Barry K."/>
            <person name="Chovatia M."/>
            <person name="Clum A."/>
            <person name="Daum C."/>
            <person name="Haridas S."/>
            <person name="He G."/>
            <person name="LaButti K."/>
            <person name="Lipzen A."/>
            <person name="Mondo S."/>
            <person name="Riley R."/>
            <person name="Salamov A."/>
            <person name="Simmons B.A."/>
            <person name="Magnuson J.K."/>
            <person name="Henrissat B."/>
            <person name="Mortensen U.H."/>
            <person name="Larsen T.O."/>
            <person name="Devries R.P."/>
            <person name="Grigoriev I.V."/>
            <person name="Machida M."/>
            <person name="Baker S.E."/>
            <person name="Andersen M.R."/>
        </authorList>
    </citation>
    <scope>NUCLEOTIDE SEQUENCE [LARGE SCALE GENOMIC DNA]</scope>
    <source>
        <strain evidence="3 4">IBT 29228</strain>
    </source>
</reference>
<dbReference type="EMBL" id="ML736432">
    <property type="protein sequence ID" value="KAE8371377.1"/>
    <property type="molecule type" value="Genomic_DNA"/>
</dbReference>
<name>A0A5N7ANE0_9EURO</name>
<keyword evidence="4" id="KW-1185">Reference proteome</keyword>
<evidence type="ECO:0000256" key="1">
    <source>
        <dbReference type="SAM" id="Phobius"/>
    </source>
</evidence>
<gene>
    <name evidence="3" type="ORF">BDV26DRAFT_133229</name>
</gene>
<keyword evidence="2" id="KW-0732">Signal</keyword>
<sequence>MARPMPYALCLLSTWLWLLHQDHLIHPLAMDAFPLVKYSIFMAFWVSVLLITVYPALFIFICDDIIQSLPLFYSRFIT</sequence>
<feature type="signal peptide" evidence="2">
    <location>
        <begin position="1"/>
        <end position="21"/>
    </location>
</feature>
<evidence type="ECO:0000313" key="4">
    <source>
        <dbReference type="Proteomes" id="UP000326198"/>
    </source>
</evidence>
<keyword evidence="1" id="KW-0472">Membrane</keyword>
<organism evidence="3 4">
    <name type="scientific">Aspergillus bertholletiae</name>
    <dbReference type="NCBI Taxonomy" id="1226010"/>
    <lineage>
        <taxon>Eukaryota</taxon>
        <taxon>Fungi</taxon>
        <taxon>Dikarya</taxon>
        <taxon>Ascomycota</taxon>
        <taxon>Pezizomycotina</taxon>
        <taxon>Eurotiomycetes</taxon>
        <taxon>Eurotiomycetidae</taxon>
        <taxon>Eurotiales</taxon>
        <taxon>Aspergillaceae</taxon>
        <taxon>Aspergillus</taxon>
        <taxon>Aspergillus subgen. Circumdati</taxon>
    </lineage>
</organism>
<feature type="transmembrane region" description="Helical" evidence="1">
    <location>
        <begin position="40"/>
        <end position="62"/>
    </location>
</feature>
<dbReference type="AlphaFoldDB" id="A0A5N7ANE0"/>
<evidence type="ECO:0000256" key="2">
    <source>
        <dbReference type="SAM" id="SignalP"/>
    </source>
</evidence>
<keyword evidence="1" id="KW-1133">Transmembrane helix</keyword>